<protein>
    <submittedName>
        <fullName evidence="5">Doublecortin domain-containing protein</fullName>
    </submittedName>
</protein>
<dbReference type="PROSITE" id="PS00107">
    <property type="entry name" value="PROTEIN_KINASE_ATP"/>
    <property type="match status" value="1"/>
</dbReference>
<keyword evidence="4" id="KW-1185">Reference proteome</keyword>
<dbReference type="AlphaFoldDB" id="A0AAF5D0T1"/>
<dbReference type="InterPro" id="IPR000719">
    <property type="entry name" value="Prot_kinase_dom"/>
</dbReference>
<feature type="transmembrane region" description="Helical" evidence="2">
    <location>
        <begin position="12"/>
        <end position="31"/>
    </location>
</feature>
<keyword evidence="2" id="KW-0812">Transmembrane</keyword>
<evidence type="ECO:0000259" key="3">
    <source>
        <dbReference type="PROSITE" id="PS50011"/>
    </source>
</evidence>
<dbReference type="FunFam" id="1.10.510.10:FF:000967">
    <property type="entry name" value="Protein CBG11274"/>
    <property type="match status" value="1"/>
</dbReference>
<dbReference type="Pfam" id="PF00069">
    <property type="entry name" value="Pkinase"/>
    <property type="match status" value="1"/>
</dbReference>
<organism evidence="4 5">
    <name type="scientific">Strongyloides stercoralis</name>
    <name type="common">Threadworm</name>
    <dbReference type="NCBI Taxonomy" id="6248"/>
    <lineage>
        <taxon>Eukaryota</taxon>
        <taxon>Metazoa</taxon>
        <taxon>Ecdysozoa</taxon>
        <taxon>Nematoda</taxon>
        <taxon>Chromadorea</taxon>
        <taxon>Rhabditida</taxon>
        <taxon>Tylenchina</taxon>
        <taxon>Panagrolaimomorpha</taxon>
        <taxon>Strongyloidoidea</taxon>
        <taxon>Strongyloididae</taxon>
        <taxon>Strongyloides</taxon>
    </lineage>
</organism>
<evidence type="ECO:0000256" key="2">
    <source>
        <dbReference type="SAM" id="Phobius"/>
    </source>
</evidence>
<dbReference type="WBParaSite" id="TCONS_00004707.p1">
    <property type="protein sequence ID" value="TCONS_00004707.p1"/>
    <property type="gene ID" value="XLOC_002587"/>
</dbReference>
<dbReference type="GO" id="GO:0005524">
    <property type="term" value="F:ATP binding"/>
    <property type="evidence" value="ECO:0007669"/>
    <property type="project" value="UniProtKB-UniRule"/>
</dbReference>
<proteinExistence type="predicted"/>
<reference evidence="5" key="1">
    <citation type="submission" date="2024-02" db="UniProtKB">
        <authorList>
            <consortium name="WormBaseParasite"/>
        </authorList>
    </citation>
    <scope>IDENTIFICATION</scope>
</reference>
<evidence type="ECO:0000313" key="5">
    <source>
        <dbReference type="WBParaSite" id="TCONS_00004707.p1"/>
    </source>
</evidence>
<accession>A0AAF5D0T1</accession>
<keyword evidence="1" id="KW-0067">ATP-binding</keyword>
<evidence type="ECO:0000313" key="4">
    <source>
        <dbReference type="Proteomes" id="UP000035681"/>
    </source>
</evidence>
<feature type="domain" description="Protein kinase" evidence="3">
    <location>
        <begin position="157"/>
        <end position="461"/>
    </location>
</feature>
<dbReference type="Proteomes" id="UP000035681">
    <property type="component" value="Unplaced"/>
</dbReference>
<sequence length="461" mass="53293">KKFIFCFCIMKLYIFFYIIIIAQFFISIKTIKQIRVRYPTENKIFENDINENNSMKKEKFFVNPKIPFLMKPLRLIKTTQLSAPHNFGFMYRREGVKYFPTNIAEVTGRLTRKANKSQYLKFDADGRHVILNRPYDNLADELGIREGVIIESGKCKYQISKLLGEGGFGAVFKVHDVSNVKLEYAMKIEKKLDTRRHSKLKMEIAILKLVSGCREGTSHFTAIVDRGKKDNYFFLVMELVGKSLADLKNSRPERIFSLQTGISASIQCLEAIEDLHKQGYLHRDIKPANYAIGLGEKKRVIYILDFGIARKFLNESNELKTPRVTVGFKGTVRFASLSCHKNQEMGRKDDCESWFYLLIDLIVATGLPWKKISDKKHVMASKERSRKNRSAFFGGLKCEGEFGKILDYIDLLKYHDKVDYEFIYSSLKRSAQESGCVLSDPLDWEKEDLNKKEKEEESGEG</sequence>
<keyword evidence="2" id="KW-1133">Transmembrane helix</keyword>
<dbReference type="SUPFAM" id="SSF56112">
    <property type="entry name" value="Protein kinase-like (PK-like)"/>
    <property type="match status" value="1"/>
</dbReference>
<dbReference type="InterPro" id="IPR050235">
    <property type="entry name" value="CK1_Ser-Thr_kinase"/>
</dbReference>
<dbReference type="SMART" id="SM00220">
    <property type="entry name" value="S_TKc"/>
    <property type="match status" value="1"/>
</dbReference>
<keyword evidence="2" id="KW-0472">Membrane</keyword>
<dbReference type="PANTHER" id="PTHR11909">
    <property type="entry name" value="CASEIN KINASE-RELATED"/>
    <property type="match status" value="1"/>
</dbReference>
<dbReference type="GO" id="GO:0004672">
    <property type="term" value="F:protein kinase activity"/>
    <property type="evidence" value="ECO:0007669"/>
    <property type="project" value="InterPro"/>
</dbReference>
<dbReference type="InterPro" id="IPR017441">
    <property type="entry name" value="Protein_kinase_ATP_BS"/>
</dbReference>
<dbReference type="InterPro" id="IPR011009">
    <property type="entry name" value="Kinase-like_dom_sf"/>
</dbReference>
<feature type="binding site" evidence="1">
    <location>
        <position position="187"/>
    </location>
    <ligand>
        <name>ATP</name>
        <dbReference type="ChEBI" id="CHEBI:30616"/>
    </ligand>
</feature>
<evidence type="ECO:0000256" key="1">
    <source>
        <dbReference type="PROSITE-ProRule" id="PRU10141"/>
    </source>
</evidence>
<dbReference type="Gene3D" id="1.10.510.10">
    <property type="entry name" value="Transferase(Phosphotransferase) domain 1"/>
    <property type="match status" value="1"/>
</dbReference>
<name>A0AAF5D0T1_STRER</name>
<keyword evidence="1" id="KW-0547">Nucleotide-binding</keyword>
<dbReference type="PROSITE" id="PS50011">
    <property type="entry name" value="PROTEIN_KINASE_DOM"/>
    <property type="match status" value="1"/>
</dbReference>